<gene>
    <name evidence="1" type="ORF">Tci_927454</name>
</gene>
<protein>
    <submittedName>
        <fullName evidence="1">Uncharacterized protein</fullName>
    </submittedName>
</protein>
<dbReference type="AlphaFoldDB" id="A0A699X6U4"/>
<proteinExistence type="predicted"/>
<sequence length="93" mass="9982">EIYKIDLDHANKVLSMQEDESKPDKVQEVVDVVTTAKIITEVVTAASVTITAASTNITAAEAQVPIATLTAAPARVTAAPSKRRKRVVIRDLQ</sequence>
<feature type="non-terminal residue" evidence="1">
    <location>
        <position position="93"/>
    </location>
</feature>
<accession>A0A699X6U4</accession>
<name>A0A699X6U4_TANCI</name>
<reference evidence="1" key="1">
    <citation type="journal article" date="2019" name="Sci. Rep.">
        <title>Draft genome of Tanacetum cinerariifolium, the natural source of mosquito coil.</title>
        <authorList>
            <person name="Yamashiro T."/>
            <person name="Shiraishi A."/>
            <person name="Satake H."/>
            <person name="Nakayama K."/>
        </authorList>
    </citation>
    <scope>NUCLEOTIDE SEQUENCE</scope>
</reference>
<organism evidence="1">
    <name type="scientific">Tanacetum cinerariifolium</name>
    <name type="common">Dalmatian daisy</name>
    <name type="synonym">Chrysanthemum cinerariifolium</name>
    <dbReference type="NCBI Taxonomy" id="118510"/>
    <lineage>
        <taxon>Eukaryota</taxon>
        <taxon>Viridiplantae</taxon>
        <taxon>Streptophyta</taxon>
        <taxon>Embryophyta</taxon>
        <taxon>Tracheophyta</taxon>
        <taxon>Spermatophyta</taxon>
        <taxon>Magnoliopsida</taxon>
        <taxon>eudicotyledons</taxon>
        <taxon>Gunneridae</taxon>
        <taxon>Pentapetalae</taxon>
        <taxon>asterids</taxon>
        <taxon>campanulids</taxon>
        <taxon>Asterales</taxon>
        <taxon>Asteraceae</taxon>
        <taxon>Asteroideae</taxon>
        <taxon>Anthemideae</taxon>
        <taxon>Anthemidinae</taxon>
        <taxon>Tanacetum</taxon>
    </lineage>
</organism>
<feature type="non-terminal residue" evidence="1">
    <location>
        <position position="1"/>
    </location>
</feature>
<comment type="caution">
    <text evidence="1">The sequence shown here is derived from an EMBL/GenBank/DDBJ whole genome shotgun (WGS) entry which is preliminary data.</text>
</comment>
<evidence type="ECO:0000313" key="1">
    <source>
        <dbReference type="EMBL" id="GFD55485.1"/>
    </source>
</evidence>
<dbReference type="EMBL" id="BKCJ011818656">
    <property type="protein sequence ID" value="GFD55485.1"/>
    <property type="molecule type" value="Genomic_DNA"/>
</dbReference>